<dbReference type="EMBL" id="CAJHNH020007346">
    <property type="protein sequence ID" value="CAG5134576.1"/>
    <property type="molecule type" value="Genomic_DNA"/>
</dbReference>
<evidence type="ECO:0000256" key="2">
    <source>
        <dbReference type="ARBA" id="ARBA00022771"/>
    </source>
</evidence>
<dbReference type="PROSITE" id="PS51039">
    <property type="entry name" value="ZF_AN1"/>
    <property type="match status" value="2"/>
</dbReference>
<evidence type="ECO:0000259" key="5">
    <source>
        <dbReference type="PROSITE" id="PS51039"/>
    </source>
</evidence>
<evidence type="ECO:0000256" key="3">
    <source>
        <dbReference type="ARBA" id="ARBA00022833"/>
    </source>
</evidence>
<dbReference type="InterPro" id="IPR000058">
    <property type="entry name" value="Znf_AN1"/>
</dbReference>
<proteinExistence type="predicted"/>
<dbReference type="AlphaFoldDB" id="A0A8S4A6D9"/>
<dbReference type="GO" id="GO:0008270">
    <property type="term" value="F:zinc ion binding"/>
    <property type="evidence" value="ECO:0007669"/>
    <property type="project" value="UniProtKB-KW"/>
</dbReference>
<keyword evidence="2 4" id="KW-0863">Zinc-finger</keyword>
<dbReference type="Pfam" id="PF01428">
    <property type="entry name" value="zf-AN1"/>
    <property type="match status" value="2"/>
</dbReference>
<protein>
    <recommendedName>
        <fullName evidence="5">AN1-type domain-containing protein</fullName>
    </recommendedName>
</protein>
<dbReference type="OrthoDB" id="431929at2759"/>
<keyword evidence="7" id="KW-1185">Reference proteome</keyword>
<dbReference type="Proteomes" id="UP000678393">
    <property type="component" value="Unassembled WGS sequence"/>
</dbReference>
<sequence>MELPHLGKNCSFPSCNQLDFLPFQCDGCGQTFCLQHRSRDQHTCIVEPERIPTSHASEKYSCSVPYCEKEELAQIVCHHCGLNVCLSHRLQEDHNCIKLPPKRPNVSKTSEHVQQLLAQKEIKPRTKPTNPKAIQMAAKVALMKLKGKAVGDQGIPQDERVYFNVVLPLESKKSSLPLFFSKVWTIGKIVDVIAERASLPNSNNTGAVQKLRLFHGDLGTKLPTDRQLSELMADGQLCLHNGSMLVLESVSDNVDMLKNFQAYKV</sequence>
<dbReference type="InterPro" id="IPR057358">
    <property type="entry name" value="UBL_ZFAND1-like"/>
</dbReference>
<name>A0A8S4A6D9_9EUPU</name>
<dbReference type="GO" id="GO:0005737">
    <property type="term" value="C:cytoplasm"/>
    <property type="evidence" value="ECO:0007669"/>
    <property type="project" value="TreeGrafter"/>
</dbReference>
<comment type="caution">
    <text evidence="6">The sequence shown here is derived from an EMBL/GenBank/DDBJ whole genome shotgun (WGS) entry which is preliminary data.</text>
</comment>
<feature type="domain" description="AN1-type" evidence="5">
    <location>
        <begin position="4"/>
        <end position="52"/>
    </location>
</feature>
<dbReference type="PANTHER" id="PTHR14677">
    <property type="entry name" value="ARSENITE INDUCUBLE RNA ASSOCIATED PROTEIN AIP-1-RELATED"/>
    <property type="match status" value="1"/>
</dbReference>
<feature type="domain" description="AN1-type" evidence="5">
    <location>
        <begin position="56"/>
        <end position="104"/>
    </location>
</feature>
<evidence type="ECO:0000256" key="4">
    <source>
        <dbReference type="PROSITE-ProRule" id="PRU00449"/>
    </source>
</evidence>
<dbReference type="SUPFAM" id="SSF118310">
    <property type="entry name" value="AN1-like Zinc finger"/>
    <property type="match status" value="2"/>
</dbReference>
<dbReference type="Pfam" id="PF25327">
    <property type="entry name" value="UBL_ZFAND1"/>
    <property type="match status" value="1"/>
</dbReference>
<keyword evidence="3" id="KW-0862">Zinc</keyword>
<reference evidence="6" key="1">
    <citation type="submission" date="2021-04" db="EMBL/GenBank/DDBJ databases">
        <authorList>
            <consortium name="Molecular Ecology Group"/>
        </authorList>
    </citation>
    <scope>NUCLEOTIDE SEQUENCE</scope>
</reference>
<dbReference type="Gene3D" id="4.10.1110.10">
    <property type="entry name" value="AN1-like Zinc finger"/>
    <property type="match status" value="2"/>
</dbReference>
<dbReference type="PANTHER" id="PTHR14677:SF37">
    <property type="entry name" value="AN1-TYPE ZINC FINGER PROTEIN 1"/>
    <property type="match status" value="1"/>
</dbReference>
<accession>A0A8S4A6D9</accession>
<gene>
    <name evidence="6" type="ORF">CUNI_LOCUS20134</name>
</gene>
<dbReference type="InterPro" id="IPR035896">
    <property type="entry name" value="AN1-like_Znf"/>
</dbReference>
<keyword evidence="1" id="KW-0479">Metal-binding</keyword>
<evidence type="ECO:0000313" key="7">
    <source>
        <dbReference type="Proteomes" id="UP000678393"/>
    </source>
</evidence>
<evidence type="ECO:0000313" key="6">
    <source>
        <dbReference type="EMBL" id="CAG5134576.1"/>
    </source>
</evidence>
<organism evidence="6 7">
    <name type="scientific">Candidula unifasciata</name>
    <dbReference type="NCBI Taxonomy" id="100452"/>
    <lineage>
        <taxon>Eukaryota</taxon>
        <taxon>Metazoa</taxon>
        <taxon>Spiralia</taxon>
        <taxon>Lophotrochozoa</taxon>
        <taxon>Mollusca</taxon>
        <taxon>Gastropoda</taxon>
        <taxon>Heterobranchia</taxon>
        <taxon>Euthyneura</taxon>
        <taxon>Panpulmonata</taxon>
        <taxon>Eupulmonata</taxon>
        <taxon>Stylommatophora</taxon>
        <taxon>Helicina</taxon>
        <taxon>Helicoidea</taxon>
        <taxon>Geomitridae</taxon>
        <taxon>Candidula</taxon>
    </lineage>
</organism>
<dbReference type="SMART" id="SM00154">
    <property type="entry name" value="ZnF_AN1"/>
    <property type="match status" value="2"/>
</dbReference>
<evidence type="ECO:0000256" key="1">
    <source>
        <dbReference type="ARBA" id="ARBA00022723"/>
    </source>
</evidence>